<dbReference type="SUPFAM" id="SSF57667">
    <property type="entry name" value="beta-beta-alpha zinc fingers"/>
    <property type="match status" value="3"/>
</dbReference>
<dbReference type="GO" id="GO:0000785">
    <property type="term" value="C:chromatin"/>
    <property type="evidence" value="ECO:0007669"/>
    <property type="project" value="TreeGrafter"/>
</dbReference>
<protein>
    <recommendedName>
        <fullName evidence="9">C2H2-type domain-containing protein</fullName>
    </recommendedName>
</protein>
<evidence type="ECO:0000256" key="1">
    <source>
        <dbReference type="ARBA" id="ARBA00004123"/>
    </source>
</evidence>
<keyword evidence="3" id="KW-0479">Metal-binding</keyword>
<dbReference type="PANTHER" id="PTHR14003:SF23">
    <property type="entry name" value="ZINC FINGER PROTEIN 143"/>
    <property type="match status" value="1"/>
</dbReference>
<dbReference type="GO" id="GO:0031519">
    <property type="term" value="C:PcG protein complex"/>
    <property type="evidence" value="ECO:0007669"/>
    <property type="project" value="TreeGrafter"/>
</dbReference>
<dbReference type="PROSITE" id="PS00028">
    <property type="entry name" value="ZINC_FINGER_C2H2_1"/>
    <property type="match status" value="4"/>
</dbReference>
<name>A0A8C2D740_CYPCA</name>
<dbReference type="FunFam" id="3.30.160.60:FF:001158">
    <property type="entry name" value="zinc finger protein 22"/>
    <property type="match status" value="1"/>
</dbReference>
<dbReference type="InterPro" id="IPR013087">
    <property type="entry name" value="Znf_C2H2_type"/>
</dbReference>
<evidence type="ECO:0000313" key="10">
    <source>
        <dbReference type="Ensembl" id="ENSCCRP00020021848.1"/>
    </source>
</evidence>
<dbReference type="Pfam" id="PF00096">
    <property type="entry name" value="zf-C2H2"/>
    <property type="match status" value="3"/>
</dbReference>
<evidence type="ECO:0000256" key="6">
    <source>
        <dbReference type="ARBA" id="ARBA00022833"/>
    </source>
</evidence>
<dbReference type="FunFam" id="3.30.160.60:FF:000328">
    <property type="entry name" value="Zinc finger protein 1079"/>
    <property type="match status" value="1"/>
</dbReference>
<accession>A0A8C2D740</accession>
<reference evidence="10" key="1">
    <citation type="submission" date="2025-08" db="UniProtKB">
        <authorList>
            <consortium name="Ensembl"/>
        </authorList>
    </citation>
    <scope>IDENTIFICATION</scope>
</reference>
<evidence type="ECO:0000259" key="9">
    <source>
        <dbReference type="PROSITE" id="PS50157"/>
    </source>
</evidence>
<proteinExistence type="inferred from homology"/>
<keyword evidence="7" id="KW-0539">Nucleus</keyword>
<keyword evidence="5 8" id="KW-0863">Zinc-finger</keyword>
<dbReference type="GO" id="GO:0000978">
    <property type="term" value="F:RNA polymerase II cis-regulatory region sequence-specific DNA binding"/>
    <property type="evidence" value="ECO:0007669"/>
    <property type="project" value="TreeGrafter"/>
</dbReference>
<feature type="domain" description="C2H2-type" evidence="9">
    <location>
        <begin position="167"/>
        <end position="194"/>
    </location>
</feature>
<dbReference type="SMART" id="SM00355">
    <property type="entry name" value="ZnF_C2H2"/>
    <property type="match status" value="5"/>
</dbReference>
<dbReference type="Ensembl" id="ENSCCRT00020023992.1">
    <property type="protein sequence ID" value="ENSCCRP00020021848.1"/>
    <property type="gene ID" value="ENSCCRG00020010221.1"/>
</dbReference>
<organism evidence="10 11">
    <name type="scientific">Cyprinus carpio</name>
    <name type="common">Common carp</name>
    <dbReference type="NCBI Taxonomy" id="7962"/>
    <lineage>
        <taxon>Eukaryota</taxon>
        <taxon>Metazoa</taxon>
        <taxon>Chordata</taxon>
        <taxon>Craniata</taxon>
        <taxon>Vertebrata</taxon>
        <taxon>Euteleostomi</taxon>
        <taxon>Actinopterygii</taxon>
        <taxon>Neopterygii</taxon>
        <taxon>Teleostei</taxon>
        <taxon>Ostariophysi</taxon>
        <taxon>Cypriniformes</taxon>
        <taxon>Cyprinidae</taxon>
        <taxon>Cyprininae</taxon>
        <taxon>Cyprinus</taxon>
    </lineage>
</organism>
<feature type="domain" description="C2H2-type" evidence="9">
    <location>
        <begin position="84"/>
        <end position="110"/>
    </location>
</feature>
<evidence type="ECO:0000256" key="2">
    <source>
        <dbReference type="ARBA" id="ARBA00006991"/>
    </source>
</evidence>
<dbReference type="GO" id="GO:0000981">
    <property type="term" value="F:DNA-binding transcription factor activity, RNA polymerase II-specific"/>
    <property type="evidence" value="ECO:0007669"/>
    <property type="project" value="TreeGrafter"/>
</dbReference>
<dbReference type="InterPro" id="IPR036236">
    <property type="entry name" value="Znf_C2H2_sf"/>
</dbReference>
<keyword evidence="4" id="KW-0677">Repeat</keyword>
<dbReference type="PROSITE" id="PS50157">
    <property type="entry name" value="ZINC_FINGER_C2H2_2"/>
    <property type="match status" value="5"/>
</dbReference>
<dbReference type="AlphaFoldDB" id="A0A8C2D740"/>
<comment type="subcellular location">
    <subcellularLocation>
        <location evidence="1">Nucleus</location>
    </subcellularLocation>
</comment>
<dbReference type="Gene3D" id="3.30.160.60">
    <property type="entry name" value="Classic Zinc Finger"/>
    <property type="match status" value="5"/>
</dbReference>
<dbReference type="PANTHER" id="PTHR14003">
    <property type="entry name" value="TRANSCRIPTIONAL REPRESSOR PROTEIN YY"/>
    <property type="match status" value="1"/>
</dbReference>
<dbReference type="FunFam" id="3.30.160.60:FF:003172">
    <property type="match status" value="1"/>
</dbReference>
<evidence type="ECO:0000313" key="11">
    <source>
        <dbReference type="Proteomes" id="UP000694701"/>
    </source>
</evidence>
<dbReference type="Proteomes" id="UP000694701">
    <property type="component" value="Unplaced"/>
</dbReference>
<sequence length="252" mass="29044">MAFIKEESEEVKIKETFRVKEEDNEEQTDLMVLKEESQELNEMEEENQYKNQHDFITGEKSFSGSQTEITARKNDEKTGRSSSCTCQQCGKCFSNTGFKRHMRVHTGEKPYTCQQCGKCFNQKVNLRNHIRIHTGERPYVCPQCGKSFTHPANLRGHMRVHTGEKPYACQHCGKCFGQTSTLNRHIRIHTGERPYICPQCGKSFTYPGNLDGHMRPQNHTKCCGCMLEVRIGGEHCAWAGFFYLQTTTYNFS</sequence>
<feature type="domain" description="C2H2-type" evidence="9">
    <location>
        <begin position="111"/>
        <end position="138"/>
    </location>
</feature>
<dbReference type="Pfam" id="PF13465">
    <property type="entry name" value="zf-H2C2_2"/>
    <property type="match status" value="1"/>
</dbReference>
<dbReference type="GO" id="GO:0008270">
    <property type="term" value="F:zinc ion binding"/>
    <property type="evidence" value="ECO:0007669"/>
    <property type="project" value="UniProtKB-KW"/>
</dbReference>
<keyword evidence="6" id="KW-0862">Zinc</keyword>
<evidence type="ECO:0000256" key="8">
    <source>
        <dbReference type="PROSITE-ProRule" id="PRU00042"/>
    </source>
</evidence>
<evidence type="ECO:0000256" key="3">
    <source>
        <dbReference type="ARBA" id="ARBA00022723"/>
    </source>
</evidence>
<dbReference type="GO" id="GO:0005667">
    <property type="term" value="C:transcription regulator complex"/>
    <property type="evidence" value="ECO:0007669"/>
    <property type="project" value="TreeGrafter"/>
</dbReference>
<evidence type="ECO:0000256" key="4">
    <source>
        <dbReference type="ARBA" id="ARBA00022737"/>
    </source>
</evidence>
<feature type="domain" description="C2H2-type" evidence="9">
    <location>
        <begin position="195"/>
        <end position="220"/>
    </location>
</feature>
<evidence type="ECO:0000256" key="5">
    <source>
        <dbReference type="ARBA" id="ARBA00022771"/>
    </source>
</evidence>
<feature type="domain" description="C2H2-type" evidence="9">
    <location>
        <begin position="139"/>
        <end position="166"/>
    </location>
</feature>
<evidence type="ECO:0000256" key="7">
    <source>
        <dbReference type="ARBA" id="ARBA00023242"/>
    </source>
</evidence>
<dbReference type="FunFam" id="3.30.160.60:FF:002876">
    <property type="entry name" value="Zgc:172128"/>
    <property type="match status" value="1"/>
</dbReference>
<comment type="similarity">
    <text evidence="2">Belongs to the krueppel C2H2-type zinc-finger protein family.</text>
</comment>